<dbReference type="GO" id="GO:0003700">
    <property type="term" value="F:DNA-binding transcription factor activity"/>
    <property type="evidence" value="ECO:0007669"/>
    <property type="project" value="TreeGrafter"/>
</dbReference>
<evidence type="ECO:0000313" key="12">
    <source>
        <dbReference type="Proteomes" id="UP000593562"/>
    </source>
</evidence>
<evidence type="ECO:0000259" key="10">
    <source>
        <dbReference type="PROSITE" id="PS50157"/>
    </source>
</evidence>
<comment type="caution">
    <text evidence="11">The sequence shown here is derived from an EMBL/GenBank/DDBJ whole genome shotgun (WGS) entry which is preliminary data.</text>
</comment>
<keyword evidence="6" id="KW-0238">DNA-binding</keyword>
<dbReference type="PROSITE" id="PS00028">
    <property type="entry name" value="ZINC_FINGER_C2H2_1"/>
    <property type="match status" value="1"/>
</dbReference>
<dbReference type="Proteomes" id="UP000593562">
    <property type="component" value="Unassembled WGS sequence"/>
</dbReference>
<proteinExistence type="predicted"/>
<protein>
    <submittedName>
        <fullName evidence="11">Protein indeterminate-domain 12</fullName>
    </submittedName>
</protein>
<evidence type="ECO:0000313" key="11">
    <source>
        <dbReference type="EMBL" id="KAF5741907.1"/>
    </source>
</evidence>
<dbReference type="SUPFAM" id="SSF57667">
    <property type="entry name" value="beta-beta-alpha zinc fingers"/>
    <property type="match status" value="1"/>
</dbReference>
<evidence type="ECO:0000256" key="5">
    <source>
        <dbReference type="ARBA" id="ARBA00023015"/>
    </source>
</evidence>
<keyword evidence="4" id="KW-0862">Zinc</keyword>
<organism evidence="11 12">
    <name type="scientific">Tripterygium wilfordii</name>
    <name type="common">Thunder God vine</name>
    <dbReference type="NCBI Taxonomy" id="458696"/>
    <lineage>
        <taxon>Eukaryota</taxon>
        <taxon>Viridiplantae</taxon>
        <taxon>Streptophyta</taxon>
        <taxon>Embryophyta</taxon>
        <taxon>Tracheophyta</taxon>
        <taxon>Spermatophyta</taxon>
        <taxon>Magnoliopsida</taxon>
        <taxon>eudicotyledons</taxon>
        <taxon>Gunneridae</taxon>
        <taxon>Pentapetalae</taxon>
        <taxon>rosids</taxon>
        <taxon>fabids</taxon>
        <taxon>Celastrales</taxon>
        <taxon>Celastraceae</taxon>
        <taxon>Tripterygium</taxon>
    </lineage>
</organism>
<keyword evidence="5" id="KW-0805">Transcription regulation</keyword>
<accession>A0A7J7D6C9</accession>
<dbReference type="InterPro" id="IPR055186">
    <property type="entry name" value="C2H2-2nd_BIRD-IDD"/>
</dbReference>
<keyword evidence="3 8" id="KW-0863">Zinc-finger</keyword>
<sequence length="414" mass="46199">MYPSMTLSNSTASLSEEASVSPGTTRLVHQDFGVLNNPLLLSTISPQHDQHQQQQQSQPLKIKKKRSLPGNPDPDAEVIALSPKTLMATNRFVCEICNKGFQRDQNLQLHRRGHNLPWKLKQRNSKDIRKRAYVCPEPSCVHHHPSRALGDLTGIKKHFCRKHGEKKWKCEKCSKIYAVQSDWKAHTKTCGTREYRCDCGTLFSRKDSFITHRAFCDALAEESARLSATQLVFSTNPNHPPPDQQPILHNLHSQTYPPPLLFPFPWDLPQNPSTPPPHMIKPQTHHFQTSLLSSSPLFSGDAAVHHHLSATALLQKAATVGSTSTNIGQQQSVGHMMTRLGPVSQVVDSVSYLGFNSAWETRSDGLTRDFLGLSRDGGNNGGTDHVNVSVNVREMLNYAGDAEMHSYERTWGDG</sequence>
<keyword evidence="1" id="KW-0479">Metal-binding</keyword>
<evidence type="ECO:0000256" key="8">
    <source>
        <dbReference type="PROSITE-ProRule" id="PRU00042"/>
    </source>
</evidence>
<dbReference type="Pfam" id="PF22995">
    <property type="entry name" value="C2CH-3rd_BIRD-IDD"/>
    <property type="match status" value="1"/>
</dbReference>
<dbReference type="PANTHER" id="PTHR10593">
    <property type="entry name" value="SERINE/THREONINE-PROTEIN KINASE RIO"/>
    <property type="match status" value="1"/>
</dbReference>
<dbReference type="Gene3D" id="3.30.160.60">
    <property type="entry name" value="Classic Zinc Finger"/>
    <property type="match status" value="2"/>
</dbReference>
<name>A0A7J7D6C9_TRIWF</name>
<dbReference type="FunFam" id="3.30.160.60:FF:000554">
    <property type="entry name" value="protein indeterminate-domain 12-like"/>
    <property type="match status" value="1"/>
</dbReference>
<keyword evidence="7" id="KW-0804">Transcription</keyword>
<dbReference type="EMBL" id="JAAARO010000010">
    <property type="protein sequence ID" value="KAF5741907.1"/>
    <property type="molecule type" value="Genomic_DNA"/>
</dbReference>
<dbReference type="GO" id="GO:0003677">
    <property type="term" value="F:DNA binding"/>
    <property type="evidence" value="ECO:0007669"/>
    <property type="project" value="UniProtKB-KW"/>
</dbReference>
<feature type="domain" description="C2H2-type" evidence="10">
    <location>
        <begin position="92"/>
        <end position="114"/>
    </location>
</feature>
<dbReference type="OrthoDB" id="6354171at2759"/>
<evidence type="ECO:0000256" key="2">
    <source>
        <dbReference type="ARBA" id="ARBA00022737"/>
    </source>
</evidence>
<evidence type="ECO:0000256" key="1">
    <source>
        <dbReference type="ARBA" id="ARBA00022723"/>
    </source>
</evidence>
<dbReference type="AlphaFoldDB" id="A0A7J7D6C9"/>
<gene>
    <name evidence="11" type="ORF">HS088_TW10G00915</name>
</gene>
<dbReference type="InterPro" id="IPR055185">
    <property type="entry name" value="C2CH-4th_BIRD-IDD"/>
</dbReference>
<dbReference type="GO" id="GO:0008270">
    <property type="term" value="F:zinc ion binding"/>
    <property type="evidence" value="ECO:0007669"/>
    <property type="project" value="UniProtKB-KW"/>
</dbReference>
<dbReference type="Pfam" id="PF22996">
    <property type="entry name" value="C2H2-2nd_BIRD-IDD"/>
    <property type="match status" value="1"/>
</dbReference>
<keyword evidence="2" id="KW-0677">Repeat</keyword>
<dbReference type="InParanoid" id="A0A7J7D6C9"/>
<dbReference type="PROSITE" id="PS50157">
    <property type="entry name" value="ZINC_FINGER_C2H2_2"/>
    <property type="match status" value="1"/>
</dbReference>
<dbReference type="PANTHER" id="PTHR10593:SF136">
    <property type="entry name" value="PROTEIN INDETERMINATE-DOMAIN 12"/>
    <property type="match status" value="1"/>
</dbReference>
<keyword evidence="12" id="KW-1185">Reference proteome</keyword>
<evidence type="ECO:0000256" key="9">
    <source>
        <dbReference type="SAM" id="MobiDB-lite"/>
    </source>
</evidence>
<dbReference type="InterPro" id="IPR055187">
    <property type="entry name" value="C2CH-3rd_BIRD-IDD"/>
</dbReference>
<dbReference type="FunFam" id="3.30.160.60:FF:000131">
    <property type="entry name" value="protein indeterminate-domain 5, chloroplastic-like"/>
    <property type="match status" value="1"/>
</dbReference>
<evidence type="ECO:0000256" key="6">
    <source>
        <dbReference type="ARBA" id="ARBA00023125"/>
    </source>
</evidence>
<dbReference type="Pfam" id="PF00096">
    <property type="entry name" value="zf-C2H2"/>
    <property type="match status" value="1"/>
</dbReference>
<evidence type="ECO:0000256" key="4">
    <source>
        <dbReference type="ARBA" id="ARBA00022833"/>
    </source>
</evidence>
<dbReference type="Pfam" id="PF22992">
    <property type="entry name" value="C2CH-4th_BIRD-IDD"/>
    <property type="match status" value="1"/>
</dbReference>
<feature type="region of interest" description="Disordered" evidence="9">
    <location>
        <begin position="46"/>
        <end position="76"/>
    </location>
</feature>
<dbReference type="GO" id="GO:0005634">
    <property type="term" value="C:nucleus"/>
    <property type="evidence" value="ECO:0007669"/>
    <property type="project" value="TreeGrafter"/>
</dbReference>
<dbReference type="InterPro" id="IPR013087">
    <property type="entry name" value="Znf_C2H2_type"/>
</dbReference>
<dbReference type="SMART" id="SM00355">
    <property type="entry name" value="ZnF_C2H2"/>
    <property type="match status" value="2"/>
</dbReference>
<reference evidence="11 12" key="1">
    <citation type="journal article" date="2020" name="Nat. Commun.">
        <title>Genome of Tripterygium wilfordii and identification of cytochrome P450 involved in triptolide biosynthesis.</title>
        <authorList>
            <person name="Tu L."/>
            <person name="Su P."/>
            <person name="Zhang Z."/>
            <person name="Gao L."/>
            <person name="Wang J."/>
            <person name="Hu T."/>
            <person name="Zhou J."/>
            <person name="Zhang Y."/>
            <person name="Zhao Y."/>
            <person name="Liu Y."/>
            <person name="Song Y."/>
            <person name="Tong Y."/>
            <person name="Lu Y."/>
            <person name="Yang J."/>
            <person name="Xu C."/>
            <person name="Jia M."/>
            <person name="Peters R.J."/>
            <person name="Huang L."/>
            <person name="Gao W."/>
        </authorList>
    </citation>
    <scope>NUCLEOTIDE SEQUENCE [LARGE SCALE GENOMIC DNA]</scope>
    <source>
        <strain evidence="12">cv. XIE 37</strain>
        <tissue evidence="11">Leaf</tissue>
    </source>
</reference>
<evidence type="ECO:0000256" key="7">
    <source>
        <dbReference type="ARBA" id="ARBA00023163"/>
    </source>
</evidence>
<evidence type="ECO:0000256" key="3">
    <source>
        <dbReference type="ARBA" id="ARBA00022771"/>
    </source>
</evidence>
<dbReference type="InterPro" id="IPR036236">
    <property type="entry name" value="Znf_C2H2_sf"/>
</dbReference>
<dbReference type="InterPro" id="IPR031140">
    <property type="entry name" value="IDD1-16"/>
</dbReference>